<keyword evidence="3" id="KW-1185">Reference proteome</keyword>
<dbReference type="GO" id="GO:0005657">
    <property type="term" value="C:replication fork"/>
    <property type="evidence" value="ECO:0007669"/>
    <property type="project" value="InterPro"/>
</dbReference>
<organism evidence="2 3">
    <name type="scientific">Chlamydomonas reinhardtii</name>
    <name type="common">Chlamydomonas smithii</name>
    <dbReference type="NCBI Taxonomy" id="3055"/>
    <lineage>
        <taxon>Eukaryota</taxon>
        <taxon>Viridiplantae</taxon>
        <taxon>Chlorophyta</taxon>
        <taxon>core chlorophytes</taxon>
        <taxon>Chlorophyceae</taxon>
        <taxon>CS clade</taxon>
        <taxon>Chlamydomonadales</taxon>
        <taxon>Chlamydomonadaceae</taxon>
        <taxon>Chlamydomonas</taxon>
    </lineage>
</organism>
<dbReference type="ExpressionAtlas" id="A0A2K3DP30">
    <property type="expression patterns" value="baseline"/>
</dbReference>
<gene>
    <name evidence="2" type="ORF">CHLRE_06g278174v5</name>
</gene>
<evidence type="ECO:0000256" key="1">
    <source>
        <dbReference type="SAM" id="MobiDB-lite"/>
    </source>
</evidence>
<name>A0A2K3DP30_CHLRE</name>
<protein>
    <recommendedName>
        <fullName evidence="4">DNA recombination and repair protein Rad51-like C-terminal domain-containing protein</fullName>
    </recommendedName>
</protein>
<dbReference type="InterPro" id="IPR030547">
    <property type="entry name" value="XRCC2"/>
</dbReference>
<dbReference type="PANTHER" id="PTHR46644:SF2">
    <property type="entry name" value="DNA REPAIR PROTEIN XRCC2"/>
    <property type="match status" value="1"/>
</dbReference>
<dbReference type="OrthoDB" id="420422at2759"/>
<dbReference type="PANTHER" id="PTHR46644">
    <property type="entry name" value="DNA REPAIR PROTEIN XRCC2"/>
    <property type="match status" value="1"/>
</dbReference>
<evidence type="ECO:0000313" key="2">
    <source>
        <dbReference type="EMBL" id="PNW82282.1"/>
    </source>
</evidence>
<accession>A0A2K3DP30</accession>
<dbReference type="AlphaFoldDB" id="A0A2K3DP30"/>
<dbReference type="PaxDb" id="3055-EDO99673"/>
<dbReference type="Proteomes" id="UP000006906">
    <property type="component" value="Chromosome 6"/>
</dbReference>
<dbReference type="GeneID" id="5723645"/>
<evidence type="ECO:0000313" key="3">
    <source>
        <dbReference type="Proteomes" id="UP000006906"/>
    </source>
</evidence>
<dbReference type="SUPFAM" id="SSF52540">
    <property type="entry name" value="P-loop containing nucleoside triphosphate hydrolases"/>
    <property type="match status" value="1"/>
</dbReference>
<dbReference type="GO" id="GO:0000724">
    <property type="term" value="P:double-strand break repair via homologous recombination"/>
    <property type="evidence" value="ECO:0007669"/>
    <property type="project" value="InterPro"/>
</dbReference>
<dbReference type="STRING" id="3055.A0A2K3DP30"/>
<proteinExistence type="predicted"/>
<dbReference type="InParanoid" id="A0A2K3DP30"/>
<evidence type="ECO:0008006" key="4">
    <source>
        <dbReference type="Google" id="ProtNLM"/>
    </source>
</evidence>
<dbReference type="GO" id="GO:0033063">
    <property type="term" value="C:Rad51B-Rad51C-Rad51D-XRCC2 complex"/>
    <property type="evidence" value="ECO:0007669"/>
    <property type="project" value="InterPro"/>
</dbReference>
<feature type="compositionally biased region" description="Low complexity" evidence="1">
    <location>
        <begin position="185"/>
        <end position="197"/>
    </location>
</feature>
<feature type="region of interest" description="Disordered" evidence="1">
    <location>
        <begin position="302"/>
        <end position="356"/>
    </location>
</feature>
<dbReference type="KEGG" id="cre:CHLRE_06g278174v5"/>
<feature type="compositionally biased region" description="Low complexity" evidence="1">
    <location>
        <begin position="328"/>
        <end position="345"/>
    </location>
</feature>
<sequence>MDPTAGGTVPVNAVPADIVALLGYNETGAQFFRRVQQERVLTGLHSLDRNVVLRPGVVLEVAGPPGSGKTELLLSVLLNVLVAPYLEPAAWVVRQRGQPHRQGVLQEPQGAGGGGGGGGGMWVGGGNASDATARLPAPPPGAGQVVLLDLDGKFDTWRLAQVLGKQLQLLRADVASMRLEAAQQQHQRLRQHIAGSGPPAGGGPGPPPPQQQQWSGAEAGTQGEEELLTQAQVADEMLSRLHVVRCTSSLQLLAALVAMPARLEAWQAAGVGCRLLLVDSVGAHYWRDRSARNVTLPGGAGAAAGGGAGGAATPYHAQHHQHMPPPQQQQQQQHTPMQQQRQQQGRPGGAGGWQQPLPQSLFEVHAAIAARLQLLARRYRLPVIATKTAAVTARGLAGDSDWPAPDGGADEWGPRPPACVQLQQREFMPMPWQNVVTHRLLLYPRGVTNSSGPATAAGATQTAQQQRTAITTVWAELMGATGATAAVAGAAGDAGGAAAGPGTPGGGVVGRCVSRLVIASAAMIEV</sequence>
<reference evidence="2 3" key="1">
    <citation type="journal article" date="2007" name="Science">
        <title>The Chlamydomonas genome reveals the evolution of key animal and plant functions.</title>
        <authorList>
            <person name="Merchant S.S."/>
            <person name="Prochnik S.E."/>
            <person name="Vallon O."/>
            <person name="Harris E.H."/>
            <person name="Karpowicz S.J."/>
            <person name="Witman G.B."/>
            <person name="Terry A."/>
            <person name="Salamov A."/>
            <person name="Fritz-Laylin L.K."/>
            <person name="Marechal-Drouard L."/>
            <person name="Marshall W.F."/>
            <person name="Qu L.H."/>
            <person name="Nelson D.R."/>
            <person name="Sanderfoot A.A."/>
            <person name="Spalding M.H."/>
            <person name="Kapitonov V.V."/>
            <person name="Ren Q."/>
            <person name="Ferris P."/>
            <person name="Lindquist E."/>
            <person name="Shapiro H."/>
            <person name="Lucas S.M."/>
            <person name="Grimwood J."/>
            <person name="Schmutz J."/>
            <person name="Cardol P."/>
            <person name="Cerutti H."/>
            <person name="Chanfreau G."/>
            <person name="Chen C.L."/>
            <person name="Cognat V."/>
            <person name="Croft M.T."/>
            <person name="Dent R."/>
            <person name="Dutcher S."/>
            <person name="Fernandez E."/>
            <person name="Fukuzawa H."/>
            <person name="Gonzalez-Ballester D."/>
            <person name="Gonzalez-Halphen D."/>
            <person name="Hallmann A."/>
            <person name="Hanikenne M."/>
            <person name="Hippler M."/>
            <person name="Inwood W."/>
            <person name="Jabbari K."/>
            <person name="Kalanon M."/>
            <person name="Kuras R."/>
            <person name="Lefebvre P.A."/>
            <person name="Lemaire S.D."/>
            <person name="Lobanov A.V."/>
            <person name="Lohr M."/>
            <person name="Manuell A."/>
            <person name="Meier I."/>
            <person name="Mets L."/>
            <person name="Mittag M."/>
            <person name="Mittelmeier T."/>
            <person name="Moroney J.V."/>
            <person name="Moseley J."/>
            <person name="Napoli C."/>
            <person name="Nedelcu A.M."/>
            <person name="Niyogi K."/>
            <person name="Novoselov S.V."/>
            <person name="Paulsen I.T."/>
            <person name="Pazour G."/>
            <person name="Purton S."/>
            <person name="Ral J.P."/>
            <person name="Riano-Pachon D.M."/>
            <person name="Riekhof W."/>
            <person name="Rymarquis L."/>
            <person name="Schroda M."/>
            <person name="Stern D."/>
            <person name="Umen J."/>
            <person name="Willows R."/>
            <person name="Wilson N."/>
            <person name="Zimmer S.L."/>
            <person name="Allmer J."/>
            <person name="Balk J."/>
            <person name="Bisova K."/>
            <person name="Chen C.J."/>
            <person name="Elias M."/>
            <person name="Gendler K."/>
            <person name="Hauser C."/>
            <person name="Lamb M.R."/>
            <person name="Ledford H."/>
            <person name="Long J.C."/>
            <person name="Minagawa J."/>
            <person name="Page M.D."/>
            <person name="Pan J."/>
            <person name="Pootakham W."/>
            <person name="Roje S."/>
            <person name="Rose A."/>
            <person name="Stahlberg E."/>
            <person name="Terauchi A.M."/>
            <person name="Yang P."/>
            <person name="Ball S."/>
            <person name="Bowler C."/>
            <person name="Dieckmann C.L."/>
            <person name="Gladyshev V.N."/>
            <person name="Green P."/>
            <person name="Jorgensen R."/>
            <person name="Mayfield S."/>
            <person name="Mueller-Roeber B."/>
            <person name="Rajamani S."/>
            <person name="Sayre R.T."/>
            <person name="Brokstein P."/>
            <person name="Dubchak I."/>
            <person name="Goodstein D."/>
            <person name="Hornick L."/>
            <person name="Huang Y.W."/>
            <person name="Jhaveri J."/>
            <person name="Luo Y."/>
            <person name="Martinez D."/>
            <person name="Ngau W.C."/>
            <person name="Otillar B."/>
            <person name="Poliakov A."/>
            <person name="Porter A."/>
            <person name="Szajkowski L."/>
            <person name="Werner G."/>
            <person name="Zhou K."/>
            <person name="Grigoriev I.V."/>
            <person name="Rokhsar D.S."/>
            <person name="Grossman A.R."/>
        </authorList>
    </citation>
    <scope>NUCLEOTIDE SEQUENCE [LARGE SCALE GENOMIC DNA]</scope>
    <source>
        <strain evidence="3">CC-503</strain>
    </source>
</reference>
<dbReference type="EMBL" id="CM008967">
    <property type="protein sequence ID" value="PNW82282.1"/>
    <property type="molecule type" value="Genomic_DNA"/>
</dbReference>
<dbReference type="FunCoup" id="A0A2K3DP30">
    <property type="interactions" value="952"/>
</dbReference>
<feature type="region of interest" description="Disordered" evidence="1">
    <location>
        <begin position="185"/>
        <end position="223"/>
    </location>
</feature>
<dbReference type="RefSeq" id="XP_001698088.2">
    <property type="nucleotide sequence ID" value="XM_001698036.2"/>
</dbReference>
<dbReference type="Gramene" id="PNW82282">
    <property type="protein sequence ID" value="PNW82282"/>
    <property type="gene ID" value="CHLRE_06g278174v5"/>
</dbReference>
<dbReference type="InterPro" id="IPR027417">
    <property type="entry name" value="P-loop_NTPase"/>
</dbReference>
<dbReference type="Gene3D" id="3.40.50.300">
    <property type="entry name" value="P-loop containing nucleotide triphosphate hydrolases"/>
    <property type="match status" value="1"/>
</dbReference>
<dbReference type="OMA" id="AHYWRDR"/>